<dbReference type="Gene3D" id="2.40.110.10">
    <property type="entry name" value="Butyryl-CoA Dehydrogenase, subunit A, domain 2"/>
    <property type="match status" value="1"/>
</dbReference>
<evidence type="ECO:0008006" key="3">
    <source>
        <dbReference type="Google" id="ProtNLM"/>
    </source>
</evidence>
<keyword evidence="2" id="KW-1185">Reference proteome</keyword>
<dbReference type="InterPro" id="IPR046373">
    <property type="entry name" value="Acyl-CoA_Oxase/DH_mid-dom_sf"/>
</dbReference>
<dbReference type="SUPFAM" id="SSF56645">
    <property type="entry name" value="Acyl-CoA dehydrogenase NM domain-like"/>
    <property type="match status" value="1"/>
</dbReference>
<organism evidence="1 2">
    <name type="scientific">Azohydromonas lata</name>
    <dbReference type="NCBI Taxonomy" id="45677"/>
    <lineage>
        <taxon>Bacteria</taxon>
        <taxon>Pseudomonadati</taxon>
        <taxon>Pseudomonadota</taxon>
        <taxon>Betaproteobacteria</taxon>
        <taxon>Burkholderiales</taxon>
        <taxon>Sphaerotilaceae</taxon>
        <taxon>Azohydromonas</taxon>
    </lineage>
</organism>
<dbReference type="InterPro" id="IPR009100">
    <property type="entry name" value="AcylCoA_DH/oxidase_NM_dom_sf"/>
</dbReference>
<sequence>MHDTQDAAPALPLSCRQWLQEHAPSLDRSTRHAGALLPLFARHGLLCEDATDAQALDAVAEVSAHSLAAGGVLAAQMSFMALLRHAPNVALSEHLMPALLDGSLAGSPALTPAFAHLAHGTALQVRATETPRGWKLNGAVPWAVNLQHDGHAVALPVAFEGMKDFCVVVLGSEESGLTRTVDPSTVALRGLRAAALRLEQVHFREDELLHVEGSQAVRQALPLCLGLQCAMALGVARGALAAREDSPAGADADAPRLHAQLAKQHAALADGFQDHRFAGATPALLKHRARLLALARTATRAERGENAFLAEGDGAAARRAREITFLSLLRPASAASASSSSLSTSASQP</sequence>
<gene>
    <name evidence="1" type="ORF">SM757_28025</name>
</gene>
<comment type="caution">
    <text evidence="1">The sequence shown here is derived from an EMBL/GenBank/DDBJ whole genome shotgun (WGS) entry which is preliminary data.</text>
</comment>
<reference evidence="1 2" key="1">
    <citation type="submission" date="2023-11" db="EMBL/GenBank/DDBJ databases">
        <title>Draft genome of Azohydromonas lata strain H1 (DSM1123), a polyhydroxyalkanoate producer.</title>
        <authorList>
            <person name="Traversa D."/>
            <person name="D'Addabbo P."/>
            <person name="Pazzani C."/>
            <person name="Manzari C."/>
            <person name="Chiara M."/>
            <person name="Scrascia M."/>
        </authorList>
    </citation>
    <scope>NUCLEOTIDE SEQUENCE [LARGE SCALE GENOMIC DNA]</scope>
    <source>
        <strain evidence="1 2">H1</strain>
    </source>
</reference>
<protein>
    <recommendedName>
        <fullName evidence="3">Acyl-CoA dehydrogenase</fullName>
    </recommendedName>
</protein>
<evidence type="ECO:0000313" key="1">
    <source>
        <dbReference type="EMBL" id="MDZ5460435.1"/>
    </source>
</evidence>
<proteinExistence type="predicted"/>
<name>A0ABU5ING8_9BURK</name>
<dbReference type="Proteomes" id="UP001293718">
    <property type="component" value="Unassembled WGS sequence"/>
</dbReference>
<dbReference type="EMBL" id="JAXOJX010000069">
    <property type="protein sequence ID" value="MDZ5460435.1"/>
    <property type="molecule type" value="Genomic_DNA"/>
</dbReference>
<evidence type="ECO:0000313" key="2">
    <source>
        <dbReference type="Proteomes" id="UP001293718"/>
    </source>
</evidence>
<accession>A0ABU5ING8</accession>
<dbReference type="RefSeq" id="WP_322467888.1">
    <property type="nucleotide sequence ID" value="NZ_JAXOJX010000069.1"/>
</dbReference>